<dbReference type="KEGG" id="tcc:18601591"/>
<sequence length="455" mass="49734">MQTSQLQNPSLLYDIIILGASGFTGKYVVKEALKFLNTPASPLKNLAIAGRSHEKLVRTLQWAAHPNPLPPSVSIITADTTDRPSLLSLCRQTKVLLNCVGPFRIHGEPVVAACASSGCDYLDISGEPEFMERMEAKYHEKAVETGSLVVSACGFDSIPAEMGFMFNSRQWVAPAVPNHVDAYVSLESDKRIVGNFGTYESAVLGVANMDKLQEFRSSRPKRPRPVIPGPPPSRGPMIEHQEKIGLKAVRLPSADAVVVRRTLVTLIENPHGLPGVNESVEHSDKREAFWSSVKPAHFGVKIGSKSLLGIYRIIGVGMFIGLLGRTSFGRWLLLKFPSFFSLGWFRKKGPSEDEVRSASFKMWFVGYGFSDSSLASQANSKPDMQIITRVMGPEIGYVTTPIVLLQCALILLSQRESLPKGGAFTPGVVFGPHLEERLQENGISFDLISKCALPA</sequence>
<dbReference type="PANTHER" id="PTHR12286">
    <property type="entry name" value="SACCHAROPINE DEHYDROGENASE-LIKE OXIDOREDUCTASE"/>
    <property type="match status" value="1"/>
</dbReference>
<dbReference type="InterPro" id="IPR036291">
    <property type="entry name" value="NAD(P)-bd_dom_sf"/>
</dbReference>
<dbReference type="OrthoDB" id="10268090at2759"/>
<feature type="domain" description="Saccharopine dehydrogenase NADP binding" evidence="3">
    <location>
        <begin position="15"/>
        <end position="150"/>
    </location>
</feature>
<gene>
    <name evidence="4" type="ORF">TCM_018680</name>
</gene>
<feature type="compositionally biased region" description="Pro residues" evidence="2">
    <location>
        <begin position="225"/>
        <end position="234"/>
    </location>
</feature>
<dbReference type="AlphaFoldDB" id="A0A061EMM2"/>
<accession>A0A061EMM2</accession>
<evidence type="ECO:0000313" key="5">
    <source>
        <dbReference type="Proteomes" id="UP000026915"/>
    </source>
</evidence>
<evidence type="ECO:0000256" key="2">
    <source>
        <dbReference type="SAM" id="MobiDB-lite"/>
    </source>
</evidence>
<dbReference type="Gramene" id="Tc04v2_t007610.1">
    <property type="protein sequence ID" value="Tc04v2_p007610.1"/>
    <property type="gene ID" value="Tc04v2_g007610"/>
</dbReference>
<feature type="region of interest" description="Disordered" evidence="2">
    <location>
        <begin position="216"/>
        <end position="236"/>
    </location>
</feature>
<dbReference type="SUPFAM" id="SSF51735">
    <property type="entry name" value="NAD(P)-binding Rossmann-fold domains"/>
    <property type="match status" value="1"/>
</dbReference>
<dbReference type="SMR" id="A0A061EMM2"/>
<evidence type="ECO:0000313" key="4">
    <source>
        <dbReference type="EMBL" id="EOY03569.1"/>
    </source>
</evidence>
<keyword evidence="5" id="KW-1185">Reference proteome</keyword>
<dbReference type="InterPro" id="IPR005097">
    <property type="entry name" value="Sacchrp_dh_NADP-bd"/>
</dbReference>
<dbReference type="Pfam" id="PF03435">
    <property type="entry name" value="Sacchrp_dh_NADP"/>
    <property type="match status" value="1"/>
</dbReference>
<dbReference type="Gramene" id="EOY03569">
    <property type="protein sequence ID" value="EOY03569"/>
    <property type="gene ID" value="TCM_018680"/>
</dbReference>
<organism evidence="4 5">
    <name type="scientific">Theobroma cacao</name>
    <name type="common">Cacao</name>
    <name type="synonym">Cocoa</name>
    <dbReference type="NCBI Taxonomy" id="3641"/>
    <lineage>
        <taxon>Eukaryota</taxon>
        <taxon>Viridiplantae</taxon>
        <taxon>Streptophyta</taxon>
        <taxon>Embryophyta</taxon>
        <taxon>Tracheophyta</taxon>
        <taxon>Spermatophyta</taxon>
        <taxon>Magnoliopsida</taxon>
        <taxon>eudicotyledons</taxon>
        <taxon>Gunneridae</taxon>
        <taxon>Pentapetalae</taxon>
        <taxon>rosids</taxon>
        <taxon>malvids</taxon>
        <taxon>Malvales</taxon>
        <taxon>Malvaceae</taxon>
        <taxon>Byttnerioideae</taxon>
        <taxon>Theobroma</taxon>
    </lineage>
</organism>
<dbReference type="PANTHER" id="PTHR12286:SF5">
    <property type="entry name" value="SACCHAROPINE DEHYDROGENASE-LIKE OXIDOREDUCTASE"/>
    <property type="match status" value="1"/>
</dbReference>
<proteinExistence type="inferred from homology"/>
<dbReference type="Gene3D" id="3.40.50.720">
    <property type="entry name" value="NAD(P)-binding Rossmann-like Domain"/>
    <property type="match status" value="1"/>
</dbReference>
<protein>
    <submittedName>
        <fullName evidence="4">Saccharopine dehydrogenase isoform 2</fullName>
    </submittedName>
</protein>
<comment type="similarity">
    <text evidence="1">Belongs to the saccharopine dehydrogenase family.</text>
</comment>
<dbReference type="EMBL" id="CM001882">
    <property type="protein sequence ID" value="EOY03569.1"/>
    <property type="molecule type" value="Genomic_DNA"/>
</dbReference>
<evidence type="ECO:0000259" key="3">
    <source>
        <dbReference type="Pfam" id="PF03435"/>
    </source>
</evidence>
<evidence type="ECO:0000256" key="1">
    <source>
        <dbReference type="ARBA" id="ARBA00038048"/>
    </source>
</evidence>
<name>A0A061EMM2_THECC</name>
<dbReference type="Proteomes" id="UP000026915">
    <property type="component" value="Chromosome 4"/>
</dbReference>
<dbReference type="FunFam" id="3.40.50.720:FF:000455">
    <property type="entry name" value="Putative mitochondrial saccharopine dehydrogenase-like oxidoreductase"/>
    <property type="match status" value="1"/>
</dbReference>
<dbReference type="InterPro" id="IPR051276">
    <property type="entry name" value="Saccharopine_DH-like_oxidrdct"/>
</dbReference>
<reference evidence="4 5" key="1">
    <citation type="journal article" date="2013" name="Genome Biol.">
        <title>The genome sequence of the most widely cultivated cacao type and its use to identify candidate genes regulating pod color.</title>
        <authorList>
            <person name="Motamayor J.C."/>
            <person name="Mockaitis K."/>
            <person name="Schmutz J."/>
            <person name="Haiminen N."/>
            <person name="Iii D.L."/>
            <person name="Cornejo O."/>
            <person name="Findley S.D."/>
            <person name="Zheng P."/>
            <person name="Utro F."/>
            <person name="Royaert S."/>
            <person name="Saski C."/>
            <person name="Jenkins J."/>
            <person name="Podicheti R."/>
            <person name="Zhao M."/>
            <person name="Scheffler B.E."/>
            <person name="Stack J.C."/>
            <person name="Feltus F.A."/>
            <person name="Mustiga G.M."/>
            <person name="Amores F."/>
            <person name="Phillips W."/>
            <person name="Marelli J.P."/>
            <person name="May G.D."/>
            <person name="Shapiro H."/>
            <person name="Ma J."/>
            <person name="Bustamante C.D."/>
            <person name="Schnell R.J."/>
            <person name="Main D."/>
            <person name="Gilbert D."/>
            <person name="Parida L."/>
            <person name="Kuhn D.N."/>
        </authorList>
    </citation>
    <scope>NUCLEOTIDE SEQUENCE [LARGE SCALE GENOMIC DNA]</scope>
    <source>
        <strain evidence="5">cv. Matina 1-6</strain>
    </source>
</reference>